<evidence type="ECO:0000313" key="3">
    <source>
        <dbReference type="Proteomes" id="UP001054889"/>
    </source>
</evidence>
<dbReference type="EMBL" id="BQKI01000006">
    <property type="protein sequence ID" value="GJM96645.1"/>
    <property type="molecule type" value="Genomic_DNA"/>
</dbReference>
<dbReference type="AlphaFoldDB" id="A0AAV5CEN8"/>
<proteinExistence type="predicted"/>
<comment type="caution">
    <text evidence="2">The sequence shown here is derived from an EMBL/GenBank/DDBJ whole genome shotgun (WGS) entry which is preliminary data.</text>
</comment>
<feature type="region of interest" description="Disordered" evidence="1">
    <location>
        <begin position="1"/>
        <end position="37"/>
    </location>
</feature>
<evidence type="ECO:0000256" key="1">
    <source>
        <dbReference type="SAM" id="MobiDB-lite"/>
    </source>
</evidence>
<reference evidence="2" key="1">
    <citation type="journal article" date="2018" name="DNA Res.">
        <title>Multiple hybrid de novo genome assembly of finger millet, an orphan allotetraploid crop.</title>
        <authorList>
            <person name="Hatakeyama M."/>
            <person name="Aluri S."/>
            <person name="Balachadran M.T."/>
            <person name="Sivarajan S.R."/>
            <person name="Patrignani A."/>
            <person name="Gruter S."/>
            <person name="Poveda L."/>
            <person name="Shimizu-Inatsugi R."/>
            <person name="Baeten J."/>
            <person name="Francoijs K.J."/>
            <person name="Nataraja K.N."/>
            <person name="Reddy Y.A.N."/>
            <person name="Phadnis S."/>
            <person name="Ravikumar R.L."/>
            <person name="Schlapbach R."/>
            <person name="Sreeman S.M."/>
            <person name="Shimizu K.K."/>
        </authorList>
    </citation>
    <scope>NUCLEOTIDE SEQUENCE</scope>
</reference>
<name>A0AAV5CEN8_ELECO</name>
<dbReference type="InterPro" id="IPR012871">
    <property type="entry name" value="DUF1668_ORYSA"/>
</dbReference>
<gene>
    <name evidence="2" type="primary">ga13506</name>
    <name evidence="2" type="ORF">PR202_ga13506</name>
</gene>
<organism evidence="2 3">
    <name type="scientific">Eleusine coracana subsp. coracana</name>
    <dbReference type="NCBI Taxonomy" id="191504"/>
    <lineage>
        <taxon>Eukaryota</taxon>
        <taxon>Viridiplantae</taxon>
        <taxon>Streptophyta</taxon>
        <taxon>Embryophyta</taxon>
        <taxon>Tracheophyta</taxon>
        <taxon>Spermatophyta</taxon>
        <taxon>Magnoliopsida</taxon>
        <taxon>Liliopsida</taxon>
        <taxon>Poales</taxon>
        <taxon>Poaceae</taxon>
        <taxon>PACMAD clade</taxon>
        <taxon>Chloridoideae</taxon>
        <taxon>Cynodonteae</taxon>
        <taxon>Eleusininae</taxon>
        <taxon>Eleusine</taxon>
    </lineage>
</organism>
<keyword evidence="3" id="KW-1185">Reference proteome</keyword>
<evidence type="ECO:0000313" key="2">
    <source>
        <dbReference type="EMBL" id="GJM96645.1"/>
    </source>
</evidence>
<reference evidence="2" key="2">
    <citation type="submission" date="2021-12" db="EMBL/GenBank/DDBJ databases">
        <title>Resequencing data analysis of finger millet.</title>
        <authorList>
            <person name="Hatakeyama M."/>
            <person name="Aluri S."/>
            <person name="Balachadran M.T."/>
            <person name="Sivarajan S.R."/>
            <person name="Poveda L."/>
            <person name="Shimizu-Inatsugi R."/>
            <person name="Schlapbach R."/>
            <person name="Sreeman S.M."/>
            <person name="Shimizu K.K."/>
        </authorList>
    </citation>
    <scope>NUCLEOTIDE SEQUENCE</scope>
</reference>
<accession>A0AAV5CEN8</accession>
<feature type="compositionally biased region" description="Basic residues" evidence="1">
    <location>
        <begin position="1"/>
        <end position="11"/>
    </location>
</feature>
<protein>
    <submittedName>
        <fullName evidence="2">Uncharacterized protein</fullName>
    </submittedName>
</protein>
<sequence>MGGHGLRSRSHPCKEDRGAYGSPRLHHEKNPQKCTSTVHHRTKTMMNVNRQFLNLVVKDNFIRTGVCSLRRIKAADHLFYPSTSDGHKPGAAASCDDQLPAHGTESIRGDPSLDFVSLLGDEGRTLCVDSSGHTSLYDADTHSVLTMTSLEASKGHDAIPISVFRAADGRGK</sequence>
<dbReference type="Pfam" id="PF07893">
    <property type="entry name" value="DUF1668"/>
    <property type="match status" value="1"/>
</dbReference>
<dbReference type="Proteomes" id="UP001054889">
    <property type="component" value="Unassembled WGS sequence"/>
</dbReference>